<dbReference type="AlphaFoldDB" id="A0A9W9ZQH5"/>
<evidence type="ECO:0000313" key="2">
    <source>
        <dbReference type="Proteomes" id="UP001163046"/>
    </source>
</evidence>
<gene>
    <name evidence="1" type="ORF">OS493_012265</name>
</gene>
<dbReference type="GO" id="GO:0004842">
    <property type="term" value="F:ubiquitin-protein transferase activity"/>
    <property type="evidence" value="ECO:0007669"/>
    <property type="project" value="InterPro"/>
</dbReference>
<sequence>PAFLAAIEASLADQQIGGQHTTENQSVNTILKLFQEETVQQTSDECESCNIIISRKAVLQSALRAIERKTFSFFEPVTITSGEDAVDVGGPRSRILSPSHGFFECIRCFPWCMVFHDLHQLNNRKYALTGKLVAWSILQGCNGPRCLSEEGYNLCRGVAVEPVTAIEDIADVDMREILRTMEASTSEEDFAEIITKSADQIAQYGYSKIYTAKLANKR</sequence>
<keyword evidence="2" id="KW-1185">Reference proteome</keyword>
<dbReference type="InterPro" id="IPR035983">
    <property type="entry name" value="Hect_E3_ubiquitin_ligase"/>
</dbReference>
<feature type="non-terminal residue" evidence="1">
    <location>
        <position position="1"/>
    </location>
</feature>
<dbReference type="SUPFAM" id="SSF56204">
    <property type="entry name" value="Hect, E3 ligase catalytic domain"/>
    <property type="match status" value="1"/>
</dbReference>
<reference evidence="1" key="1">
    <citation type="submission" date="2023-01" db="EMBL/GenBank/DDBJ databases">
        <title>Genome assembly of the deep-sea coral Lophelia pertusa.</title>
        <authorList>
            <person name="Herrera S."/>
            <person name="Cordes E."/>
        </authorList>
    </citation>
    <scope>NUCLEOTIDE SEQUENCE</scope>
    <source>
        <strain evidence="1">USNM1676648</strain>
        <tissue evidence="1">Polyp</tissue>
    </source>
</reference>
<dbReference type="Proteomes" id="UP001163046">
    <property type="component" value="Unassembled WGS sequence"/>
</dbReference>
<organism evidence="1 2">
    <name type="scientific">Desmophyllum pertusum</name>
    <dbReference type="NCBI Taxonomy" id="174260"/>
    <lineage>
        <taxon>Eukaryota</taxon>
        <taxon>Metazoa</taxon>
        <taxon>Cnidaria</taxon>
        <taxon>Anthozoa</taxon>
        <taxon>Hexacorallia</taxon>
        <taxon>Scleractinia</taxon>
        <taxon>Caryophylliina</taxon>
        <taxon>Caryophylliidae</taxon>
        <taxon>Desmophyllum</taxon>
    </lineage>
</organism>
<evidence type="ECO:0000313" key="1">
    <source>
        <dbReference type="EMBL" id="KAJ7385937.1"/>
    </source>
</evidence>
<comment type="caution">
    <text evidence="1">The sequence shown here is derived from an EMBL/GenBank/DDBJ whole genome shotgun (WGS) entry which is preliminary data.</text>
</comment>
<dbReference type="Gene3D" id="3.90.1750.10">
    <property type="entry name" value="Hect, E3 ligase catalytic domains"/>
    <property type="match status" value="1"/>
</dbReference>
<dbReference type="OrthoDB" id="5980715at2759"/>
<proteinExistence type="predicted"/>
<protein>
    <submittedName>
        <fullName evidence="1">Uncharacterized protein</fullName>
    </submittedName>
</protein>
<accession>A0A9W9ZQH5</accession>
<name>A0A9W9ZQH5_9CNID</name>
<dbReference type="EMBL" id="MU825878">
    <property type="protein sequence ID" value="KAJ7385937.1"/>
    <property type="molecule type" value="Genomic_DNA"/>
</dbReference>